<dbReference type="GO" id="GO:0016887">
    <property type="term" value="F:ATP hydrolysis activity"/>
    <property type="evidence" value="ECO:0007669"/>
    <property type="project" value="InterPro"/>
</dbReference>
<dbReference type="OrthoDB" id="9809205at2"/>
<evidence type="ECO:0000256" key="2">
    <source>
        <dbReference type="ARBA" id="ARBA00022448"/>
    </source>
</evidence>
<keyword evidence="2" id="KW-0813">Transport</keyword>
<keyword evidence="4 6" id="KW-0067">ATP-binding</keyword>
<evidence type="ECO:0000259" key="5">
    <source>
        <dbReference type="PROSITE" id="PS50893"/>
    </source>
</evidence>
<dbReference type="InterPro" id="IPR027417">
    <property type="entry name" value="P-loop_NTPase"/>
</dbReference>
<name>A0A402ATK7_9CHLR</name>
<dbReference type="Gene3D" id="3.40.50.300">
    <property type="entry name" value="P-loop containing nucleotide triphosphate hydrolases"/>
    <property type="match status" value="1"/>
</dbReference>
<dbReference type="Pfam" id="PF00005">
    <property type="entry name" value="ABC_tran"/>
    <property type="match status" value="1"/>
</dbReference>
<dbReference type="PROSITE" id="PS00211">
    <property type="entry name" value="ABC_TRANSPORTER_1"/>
    <property type="match status" value="1"/>
</dbReference>
<dbReference type="PANTHER" id="PTHR43335">
    <property type="entry name" value="ABC TRANSPORTER, ATP-BINDING PROTEIN"/>
    <property type="match status" value="1"/>
</dbReference>
<proteinExistence type="inferred from homology"/>
<dbReference type="Proteomes" id="UP000287188">
    <property type="component" value="Unassembled WGS sequence"/>
</dbReference>
<gene>
    <name evidence="6" type="ORF">KDK_62050</name>
</gene>
<dbReference type="PROSITE" id="PS50893">
    <property type="entry name" value="ABC_TRANSPORTER_2"/>
    <property type="match status" value="1"/>
</dbReference>
<keyword evidence="3" id="KW-0547">Nucleotide-binding</keyword>
<dbReference type="SMART" id="SM00382">
    <property type="entry name" value="AAA"/>
    <property type="match status" value="1"/>
</dbReference>
<evidence type="ECO:0000256" key="3">
    <source>
        <dbReference type="ARBA" id="ARBA00022741"/>
    </source>
</evidence>
<evidence type="ECO:0000313" key="6">
    <source>
        <dbReference type="EMBL" id="GCE22405.1"/>
    </source>
</evidence>
<dbReference type="RefSeq" id="WP_126555179.1">
    <property type="nucleotide sequence ID" value="NZ_BIFS01000002.1"/>
</dbReference>
<dbReference type="InterPro" id="IPR003593">
    <property type="entry name" value="AAA+_ATPase"/>
</dbReference>
<dbReference type="InterPro" id="IPR017871">
    <property type="entry name" value="ABC_transporter-like_CS"/>
</dbReference>
<evidence type="ECO:0000256" key="1">
    <source>
        <dbReference type="ARBA" id="ARBA00005417"/>
    </source>
</evidence>
<dbReference type="InterPro" id="IPR003439">
    <property type="entry name" value="ABC_transporter-like_ATP-bd"/>
</dbReference>
<dbReference type="SUPFAM" id="SSF52540">
    <property type="entry name" value="P-loop containing nucleoside triphosphate hydrolases"/>
    <property type="match status" value="1"/>
</dbReference>
<dbReference type="AlphaFoldDB" id="A0A402ATK7"/>
<dbReference type="EMBL" id="BIFS01000002">
    <property type="protein sequence ID" value="GCE22405.1"/>
    <property type="molecule type" value="Genomic_DNA"/>
</dbReference>
<accession>A0A402ATK7</accession>
<evidence type="ECO:0000256" key="4">
    <source>
        <dbReference type="ARBA" id="ARBA00022840"/>
    </source>
</evidence>
<protein>
    <submittedName>
        <fullName evidence="6">Multidrug ABC transporter ATP-binding protein</fullName>
    </submittedName>
</protein>
<comment type="caution">
    <text evidence="6">The sequence shown here is derived from an EMBL/GenBank/DDBJ whole genome shotgun (WGS) entry which is preliminary data.</text>
</comment>
<reference evidence="7" key="1">
    <citation type="submission" date="2018-12" db="EMBL/GenBank/DDBJ databases">
        <title>Tengunoibacter tsumagoiensis gen. nov., sp. nov., Dictyobacter kobayashii sp. nov., D. alpinus sp. nov., and D. joshuensis sp. nov. and description of Dictyobacteraceae fam. nov. within the order Ktedonobacterales isolated from Tengu-no-mugimeshi.</title>
        <authorList>
            <person name="Wang C.M."/>
            <person name="Zheng Y."/>
            <person name="Sakai Y."/>
            <person name="Toyoda A."/>
            <person name="Minakuchi Y."/>
            <person name="Abe K."/>
            <person name="Yokota A."/>
            <person name="Yabe S."/>
        </authorList>
    </citation>
    <scope>NUCLEOTIDE SEQUENCE [LARGE SCALE GENOMIC DNA]</scope>
    <source>
        <strain evidence="7">Uno11</strain>
    </source>
</reference>
<organism evidence="6 7">
    <name type="scientific">Dictyobacter kobayashii</name>
    <dbReference type="NCBI Taxonomy" id="2014872"/>
    <lineage>
        <taxon>Bacteria</taxon>
        <taxon>Bacillati</taxon>
        <taxon>Chloroflexota</taxon>
        <taxon>Ktedonobacteria</taxon>
        <taxon>Ktedonobacterales</taxon>
        <taxon>Dictyobacteraceae</taxon>
        <taxon>Dictyobacter</taxon>
    </lineage>
</organism>
<dbReference type="PANTHER" id="PTHR43335:SF2">
    <property type="entry name" value="ABC TRANSPORTER, ATP-BINDING PROTEIN"/>
    <property type="match status" value="1"/>
</dbReference>
<dbReference type="CDD" id="cd03264">
    <property type="entry name" value="ABC_drug_resistance_like"/>
    <property type="match status" value="1"/>
</dbReference>
<keyword evidence="7" id="KW-1185">Reference proteome</keyword>
<feature type="domain" description="ABC transporter" evidence="5">
    <location>
        <begin position="3"/>
        <end position="235"/>
    </location>
</feature>
<evidence type="ECO:0000313" key="7">
    <source>
        <dbReference type="Proteomes" id="UP000287188"/>
    </source>
</evidence>
<dbReference type="GO" id="GO:0005524">
    <property type="term" value="F:ATP binding"/>
    <property type="evidence" value="ECO:0007669"/>
    <property type="project" value="UniProtKB-KW"/>
</dbReference>
<comment type="similarity">
    <text evidence="1">Belongs to the ABC transporter superfamily.</text>
</comment>
<sequence length="302" mass="33523">MNIIIENMTKTYRGKVQALQGVNLEIPHGMYGLLGPNGAGKTTFMRILAGILRPSSGSMRIGEIDVTTEEGRTQVKQILGYLPQDLGMYPDLSAREFLDYIGILKGLQDRKARKQRVEELLEMVALTSVAQRKLKTFSGGMKRRVGIAQALLNDPQLLIVDEPTAGLDPEERIRFRNLLSNLGDRRTVLLSTHIVEDIAQTCQHLAILRQGQVTFQGTIAQMLQQARGSVWLVTTPPGFRFQGAAEVVSTINMGSAMQYRIVGDRPPQTRDVSVVAVEPGLEDSYLWLMRGQQETGLKTLPH</sequence>